<organism evidence="1 2">
    <name type="scientific">Mycobacterium phage Superphikiman</name>
    <dbReference type="NCBI Taxonomy" id="2041551"/>
    <lineage>
        <taxon>Viruses</taxon>
        <taxon>Duplodnaviria</taxon>
        <taxon>Heunggongvirae</taxon>
        <taxon>Uroviricota</taxon>
        <taxon>Caudoviricetes</taxon>
        <taxon>Omegavirus</taxon>
        <taxon>Omegavirus courthouse</taxon>
    </lineage>
</organism>
<evidence type="ECO:0000313" key="2">
    <source>
        <dbReference type="Proteomes" id="UP000240916"/>
    </source>
</evidence>
<dbReference type="EMBL" id="MF919534">
    <property type="protein sequence ID" value="ATS93017.1"/>
    <property type="molecule type" value="Genomic_DNA"/>
</dbReference>
<accession>A0A2D2W496</accession>
<name>A0A2D2W496_9CAUD</name>
<reference evidence="1 2" key="1">
    <citation type="submission" date="2017-09" db="EMBL/GenBank/DDBJ databases">
        <authorList>
            <person name="Pradhan P."/>
            <person name="Aluri L.S."/>
            <person name="Anandarajan D."/>
            <person name="Beiriger J.C."/>
            <person name="Bethamcharla R."/>
            <person name="Betini N."/>
            <person name="Bhatt S.D."/>
            <person name="Chengalvala S."/>
            <person name="Cox N.E."/>
            <person name="Delvadia B.P."/>
            <person name="Desai A.S."/>
            <person name="Devaney A.M."/>
            <person name="Doyle B.K."/>
            <person name="Edgerton A.O."/>
            <person name="Erlich M.C."/>
            <person name="Fitzpatrick K.C."/>
            <person name="Gajjar E.A."/>
            <person name="Ganguly A."/>
            <person name="Gill R.S."/>
            <person name="Goldman M.G."/>
            <person name="Good P.M."/>
            <person name="Gupta N."/>
            <person name="Haddad L.M."/>
            <person name="Han E.J."/>
            <person name="Jain S."/>
            <person name="Jiang A."/>
            <person name="Jurgielewicz A.D."/>
            <person name="Kainth D.K."/>
            <person name="Karam J.M."/>
            <person name="Kodavatiganti M."/>
            <person name="Kriete S.J."/>
            <person name="MacDonald C.E."/>
            <person name="Maret J.P."/>
            <person name="Mathew A.E."/>
            <person name="Nako S."/>
            <person name="Natrajan M."/>
            <person name="Nishu N.M."/>
            <person name="Parikh A."/>
            <person name="Patel N."/>
            <person name="Patel P.D."/>
            <person name="Patel S."/>
            <person name="Patra K."/>
            <person name="Pumpuckdee D."/>
            <person name="Rai K."/>
            <person name="Ramanathan A."/>
            <person name="Sarkar A."/>
            <person name="Schaffer B.L."/>
            <person name="Shah P."/>
            <person name="Tata R.K."/>
            <person name="Tawfik A.H."/>
            <person name="Thuremella B.T."/>
            <person name="Toma J."/>
            <person name="Tran T.L."/>
            <person name="Veera S."/>
            <person name="Vemulapalli V.K."/>
            <person name="Vidas T.V."/>
            <person name="Vieira K.S."/>
            <person name="Vijayakumar G."/>
            <person name="Walor T.A."/>
            <person name="White C.R."/>
            <person name="Wong B.M."/>
            <person name="Zhao Sl."/>
            <person name="McDonald M.T."/>
            <person name="Dalia R."/>
            <person name="Little J.L."/>
            <person name="Gurney S.M.R."/>
            <person name="Bollivar D.W."/>
            <person name="Garlena R.A."/>
            <person name="Russell D.A."/>
            <person name="Pope W.H."/>
            <person name="Jacobs-Sera D."/>
            <person name="Hendrix R.W."/>
            <person name="Hatfull G.F."/>
        </authorList>
    </citation>
    <scope>NUCLEOTIDE SEQUENCE [LARGE SCALE GENOMIC DNA]</scope>
</reference>
<proteinExistence type="predicted"/>
<protein>
    <submittedName>
        <fullName evidence="1">Uncharacterized protein</fullName>
    </submittedName>
</protein>
<evidence type="ECO:0000313" key="1">
    <source>
        <dbReference type="EMBL" id="ATS93017.1"/>
    </source>
</evidence>
<sequence length="88" mass="9989">MNELTPEMVAQYDQQLAACNECLDKFVETFQTLSWCVGSDLVTMEFANDFVRRVELAENGEDTEDDFGVTTEFLANMLTVAIKRLARV</sequence>
<dbReference type="Proteomes" id="UP000240916">
    <property type="component" value="Segment"/>
</dbReference>
<gene>
    <name evidence="1" type="ORF">SEA_SUPERPHIKIMAN_176</name>
</gene>